<feature type="domain" description="SWIM-type" evidence="1">
    <location>
        <begin position="2"/>
        <end position="37"/>
    </location>
</feature>
<evidence type="ECO:0000313" key="2">
    <source>
        <dbReference type="EMBL" id="GAH80784.1"/>
    </source>
</evidence>
<name>X1JR83_9ZZZZ</name>
<protein>
    <recommendedName>
        <fullName evidence="1">SWIM-type domain-containing protein</fullName>
    </recommendedName>
</protein>
<reference evidence="2" key="1">
    <citation type="journal article" date="2014" name="Front. Microbiol.">
        <title>High frequency of phylogenetically diverse reductive dehalogenase-homologous genes in deep subseafloor sedimentary metagenomes.</title>
        <authorList>
            <person name="Kawai M."/>
            <person name="Futagami T."/>
            <person name="Toyoda A."/>
            <person name="Takaki Y."/>
            <person name="Nishi S."/>
            <person name="Hori S."/>
            <person name="Arai W."/>
            <person name="Tsubouchi T."/>
            <person name="Morono Y."/>
            <person name="Uchiyama I."/>
            <person name="Ito T."/>
            <person name="Fujiyama A."/>
            <person name="Inagaki F."/>
            <person name="Takami H."/>
        </authorList>
    </citation>
    <scope>NUCLEOTIDE SEQUENCE</scope>
    <source>
        <strain evidence="2">Expedition CK06-06</strain>
    </source>
</reference>
<dbReference type="GO" id="GO:0008270">
    <property type="term" value="F:zinc ion binding"/>
    <property type="evidence" value="ECO:0007669"/>
    <property type="project" value="InterPro"/>
</dbReference>
<accession>X1JR83</accession>
<dbReference type="PROSITE" id="PS50966">
    <property type="entry name" value="ZF_SWIM"/>
    <property type="match status" value="1"/>
</dbReference>
<dbReference type="AlphaFoldDB" id="X1JR83"/>
<proteinExistence type="predicted"/>
<organism evidence="2">
    <name type="scientific">marine sediment metagenome</name>
    <dbReference type="NCBI Taxonomy" id="412755"/>
    <lineage>
        <taxon>unclassified sequences</taxon>
        <taxon>metagenomes</taxon>
        <taxon>ecological metagenomes</taxon>
    </lineage>
</organism>
<dbReference type="EMBL" id="BARU01042063">
    <property type="protein sequence ID" value="GAH80784.1"/>
    <property type="molecule type" value="Genomic_DNA"/>
</dbReference>
<sequence>NWIVAIDNDGHYGCSCPVWKFKRQECHHIKLVKMGGGGIIEKANRPEYVLAVVNKPILDEKNNRLLCPLVGIPDAMMMEATICFYLLRNGYSMGEVRELRHVPRDWSARAIMAHIERHGEAEYPEGWYRH</sequence>
<feature type="non-terminal residue" evidence="2">
    <location>
        <position position="1"/>
    </location>
</feature>
<dbReference type="InterPro" id="IPR007527">
    <property type="entry name" value="Znf_SWIM"/>
</dbReference>
<comment type="caution">
    <text evidence="2">The sequence shown here is derived from an EMBL/GenBank/DDBJ whole genome shotgun (WGS) entry which is preliminary data.</text>
</comment>
<evidence type="ECO:0000259" key="1">
    <source>
        <dbReference type="PROSITE" id="PS50966"/>
    </source>
</evidence>
<gene>
    <name evidence="2" type="ORF">S03H2_64704</name>
</gene>